<dbReference type="Proteomes" id="UP000054266">
    <property type="component" value="Unassembled WGS sequence"/>
</dbReference>
<evidence type="ECO:0000313" key="3">
    <source>
        <dbReference type="Proteomes" id="UP000054266"/>
    </source>
</evidence>
<organism evidence="2 3">
    <name type="scientific">Phialophora macrospora</name>
    <dbReference type="NCBI Taxonomy" id="1851006"/>
    <lineage>
        <taxon>Eukaryota</taxon>
        <taxon>Fungi</taxon>
        <taxon>Dikarya</taxon>
        <taxon>Ascomycota</taxon>
        <taxon>Pezizomycotina</taxon>
        <taxon>Eurotiomycetes</taxon>
        <taxon>Chaetothyriomycetidae</taxon>
        <taxon>Chaetothyriales</taxon>
        <taxon>Herpotrichiellaceae</taxon>
        <taxon>Phialophora</taxon>
    </lineage>
</organism>
<accession>A0A0D2FJQ0</accession>
<evidence type="ECO:0000256" key="1">
    <source>
        <dbReference type="SAM" id="MobiDB-lite"/>
    </source>
</evidence>
<feature type="compositionally biased region" description="Basic and acidic residues" evidence="1">
    <location>
        <begin position="37"/>
        <end position="46"/>
    </location>
</feature>
<proteinExistence type="predicted"/>
<evidence type="ECO:0000313" key="2">
    <source>
        <dbReference type="EMBL" id="KIW68343.1"/>
    </source>
</evidence>
<name>A0A0D2FJQ0_9EURO</name>
<keyword evidence="3" id="KW-1185">Reference proteome</keyword>
<gene>
    <name evidence="2" type="ORF">PV04_04296</name>
</gene>
<protein>
    <submittedName>
        <fullName evidence="2">Uncharacterized protein</fullName>
    </submittedName>
</protein>
<feature type="region of interest" description="Disordered" evidence="1">
    <location>
        <begin position="37"/>
        <end position="59"/>
    </location>
</feature>
<dbReference type="EMBL" id="KN846958">
    <property type="protein sequence ID" value="KIW68343.1"/>
    <property type="molecule type" value="Genomic_DNA"/>
</dbReference>
<sequence length="59" mass="6625">MSKRIVRQVFLKELPPVDKPLAITLEDIAATLEQLLRERSSKEDRGLNGQKDTTSDSEG</sequence>
<dbReference type="HOGENOM" id="CLU_2960551_0_0_1"/>
<reference evidence="2 3" key="1">
    <citation type="submission" date="2015-01" db="EMBL/GenBank/DDBJ databases">
        <title>The Genome Sequence of Capronia semiimmersa CBS27337.</title>
        <authorList>
            <consortium name="The Broad Institute Genomics Platform"/>
            <person name="Cuomo C."/>
            <person name="de Hoog S."/>
            <person name="Gorbushina A."/>
            <person name="Stielow B."/>
            <person name="Teixiera M."/>
            <person name="Abouelleil A."/>
            <person name="Chapman S.B."/>
            <person name="Priest M."/>
            <person name="Young S.K."/>
            <person name="Wortman J."/>
            <person name="Nusbaum C."/>
            <person name="Birren B."/>
        </authorList>
    </citation>
    <scope>NUCLEOTIDE SEQUENCE [LARGE SCALE GENOMIC DNA]</scope>
    <source>
        <strain evidence="2 3">CBS 27337</strain>
    </source>
</reference>
<dbReference type="AlphaFoldDB" id="A0A0D2FJQ0"/>